<sequence length="150" mass="16924">MSAREDAGLNAVQRVRSVREQDDRIGLRLAIVEAGEKRRRVDDLNEMLATVPVTSWATPEELLAQRLAAQRIGEASLEAARQAATADVVNEEARLRWEAARTRLAAVERLLELRDGRRRTAAERLLAKEADDIAAQRWLRDRTSDSEAKR</sequence>
<organism evidence="1 2">
    <name type="scientific">Nocardioides humilatus</name>
    <dbReference type="NCBI Taxonomy" id="2607660"/>
    <lineage>
        <taxon>Bacteria</taxon>
        <taxon>Bacillati</taxon>
        <taxon>Actinomycetota</taxon>
        <taxon>Actinomycetes</taxon>
        <taxon>Propionibacteriales</taxon>
        <taxon>Nocardioidaceae</taxon>
        <taxon>Nocardioides</taxon>
    </lineage>
</organism>
<accession>A0A5B1LAE0</accession>
<keyword evidence="2" id="KW-1185">Reference proteome</keyword>
<evidence type="ECO:0008006" key="3">
    <source>
        <dbReference type="Google" id="ProtNLM"/>
    </source>
</evidence>
<reference evidence="1 2" key="1">
    <citation type="submission" date="2019-09" db="EMBL/GenBank/DDBJ databases">
        <title>Nocardioides panacisoli sp. nov., isolated from the soil of a ginseng field.</title>
        <authorList>
            <person name="Cho C."/>
        </authorList>
    </citation>
    <scope>NUCLEOTIDE SEQUENCE [LARGE SCALE GENOMIC DNA]</scope>
    <source>
        <strain evidence="1 2">BN130099</strain>
    </source>
</reference>
<dbReference type="Proteomes" id="UP000325003">
    <property type="component" value="Unassembled WGS sequence"/>
</dbReference>
<gene>
    <name evidence="1" type="ORF">F0U44_15520</name>
</gene>
<name>A0A5B1LAE0_9ACTN</name>
<comment type="caution">
    <text evidence="1">The sequence shown here is derived from an EMBL/GenBank/DDBJ whole genome shotgun (WGS) entry which is preliminary data.</text>
</comment>
<evidence type="ECO:0000313" key="2">
    <source>
        <dbReference type="Proteomes" id="UP000325003"/>
    </source>
</evidence>
<dbReference type="Gene3D" id="1.10.287.1700">
    <property type="match status" value="1"/>
</dbReference>
<dbReference type="AlphaFoldDB" id="A0A5B1LAE0"/>
<dbReference type="RefSeq" id="WP_149729273.1">
    <property type="nucleotide sequence ID" value="NZ_VUJV01000005.1"/>
</dbReference>
<reference evidence="1 2" key="2">
    <citation type="submission" date="2019-09" db="EMBL/GenBank/DDBJ databases">
        <authorList>
            <person name="Jin C."/>
        </authorList>
    </citation>
    <scope>NUCLEOTIDE SEQUENCE [LARGE SCALE GENOMIC DNA]</scope>
    <source>
        <strain evidence="1 2">BN130099</strain>
    </source>
</reference>
<protein>
    <recommendedName>
        <fullName evidence="3">Flagellar FliJ protein</fullName>
    </recommendedName>
</protein>
<dbReference type="InterPro" id="IPR053716">
    <property type="entry name" value="Flag_assembly_chemotaxis_eff"/>
</dbReference>
<proteinExistence type="predicted"/>
<evidence type="ECO:0000313" key="1">
    <source>
        <dbReference type="EMBL" id="KAA1417703.1"/>
    </source>
</evidence>
<dbReference type="EMBL" id="VUJV01000005">
    <property type="protein sequence ID" value="KAA1417703.1"/>
    <property type="molecule type" value="Genomic_DNA"/>
</dbReference>